<feature type="compositionally biased region" description="Basic and acidic residues" evidence="8">
    <location>
        <begin position="587"/>
        <end position="603"/>
    </location>
</feature>
<evidence type="ECO:0000256" key="8">
    <source>
        <dbReference type="SAM" id="MobiDB-lite"/>
    </source>
</evidence>
<sequence length="731" mass="86795">MAWGYWWRRRFWRPKRRWRRWRRRRRLRPRRPRRSVRRPRRRVRRWRRGRRRYRRGWRRRTYVRARRRRRRKRLVLTQWHPAVRRKCTITGYMPAVWCGHGRASYNYAWHSDDCIKQPWSFGGSLSTMSFNLQVLFDENQRGLNTWTYPNDQLDLARYRGCKLTFYRTKDTDYIAQYDISQPYQLDKYSCPSYHPAKMIMAKNKILIPSYDTKPKGKLKISVKIPPPKLYTDKWYSQSDLCKVNLLSLAVTAASFVHPFGSPQTANICTTFQVLQPFYYQAIGTSSQKHQAVIDILYSKNTYWQSNITQWFLVGVKNPKDMSQQMFNDINTKANKDTNYDWFAYTPVSKIHQIKQAATAYWTHLTQNHPQATNSNEGLVEPWTSATIQQYEYHLGMFSPIFIGPTRTKTKFKTAYFDCTYNPLLDKGVGNYVWYQYSTKADTQISKIGCYCMLENIPLYAAFHGYIDFIEMEIGKGQDPKENGLICCICRYTDPPMYNEEHPTMGYVFYNTNFGNGKWIDGRGEIPTYWLQRWKPVVLFQGDVVRDLVESGPFSYKDTLTHTTLTMKYSFYFTWGGNQAYQQTIKNPCKDDGSGSNRKSRDVQVTDPTTVGPEYVFHSWDWRRGFLSERALKRLFEKPLNYEEYPKKPKRPRIFPPTAGQSQSQEQEESSLSEEEKSLLSIEEVPKEKIQRQLKFQLKQQQRLGQQLHLIQQQLLKTQAGLHLNPLLSIQL</sequence>
<comment type="similarity">
    <text evidence="2 7">Belongs to the anelloviridae capsid protein family.</text>
</comment>
<organism evidence="9">
    <name type="scientific">Alphatorquevirus homin19</name>
    <dbReference type="NCBI Taxonomy" id="3048420"/>
    <lineage>
        <taxon>Viruses</taxon>
        <taxon>Monodnaviria</taxon>
        <taxon>Shotokuvirae</taxon>
        <taxon>Commensaviricota</taxon>
        <taxon>Cardeaviricetes</taxon>
        <taxon>Sanitavirales</taxon>
        <taxon>Anelloviridae</taxon>
        <taxon>Alphatorquevirus</taxon>
    </lineage>
</organism>
<comment type="subcellular location">
    <subcellularLocation>
        <location evidence="1 7">Virion</location>
    </subcellularLocation>
</comment>
<dbReference type="GO" id="GO:0039615">
    <property type="term" value="C:T=1 icosahedral viral capsid"/>
    <property type="evidence" value="ECO:0007669"/>
    <property type="project" value="UniProtKB-UniRule"/>
</dbReference>
<evidence type="ECO:0000256" key="4">
    <source>
        <dbReference type="ARBA" id="ARBA00022431"/>
    </source>
</evidence>
<keyword evidence="6 7" id="KW-0946">Virion</keyword>
<dbReference type="InterPro" id="IPR004219">
    <property type="entry name" value="TTvirus_Unk"/>
</dbReference>
<protein>
    <recommendedName>
        <fullName evidence="3 7">Capsid protein</fullName>
    </recommendedName>
</protein>
<keyword evidence="4 7" id="KW-1140">T=1 icosahedral capsid protein</keyword>
<dbReference type="EMBL" id="PP856955">
    <property type="protein sequence ID" value="XBU06502.1"/>
    <property type="molecule type" value="Genomic_DNA"/>
</dbReference>
<feature type="region of interest" description="Disordered" evidence="8">
    <location>
        <begin position="585"/>
        <end position="606"/>
    </location>
</feature>
<evidence type="ECO:0000256" key="7">
    <source>
        <dbReference type="RuleBase" id="RU361230"/>
    </source>
</evidence>
<proteinExistence type="inferred from homology"/>
<evidence type="ECO:0000256" key="2">
    <source>
        <dbReference type="ARBA" id="ARBA00006131"/>
    </source>
</evidence>
<evidence type="ECO:0000256" key="3">
    <source>
        <dbReference type="ARBA" id="ARBA00018091"/>
    </source>
</evidence>
<name>A0AAU7SSJ3_9VIRU</name>
<reference evidence="9" key="1">
    <citation type="submission" date="2024-05" db="EMBL/GenBank/DDBJ databases">
        <authorList>
            <person name="Laubscher F."/>
            <person name="Chudzinski V."/>
            <person name="Cordey S."/>
            <person name="Hosszu-Fellous K."/>
            <person name="Kaiser L."/>
        </authorList>
    </citation>
    <scope>NUCLEOTIDE SEQUENCE</scope>
    <source>
        <strain evidence="9">1106D3-11</strain>
    </source>
</reference>
<evidence type="ECO:0000313" key="9">
    <source>
        <dbReference type="EMBL" id="XBU06502.1"/>
    </source>
</evidence>
<evidence type="ECO:0000256" key="5">
    <source>
        <dbReference type="ARBA" id="ARBA00022561"/>
    </source>
</evidence>
<evidence type="ECO:0000256" key="6">
    <source>
        <dbReference type="ARBA" id="ARBA00022844"/>
    </source>
</evidence>
<comment type="function">
    <text evidence="7">Self-assembles to form an icosahedral capsid.</text>
</comment>
<accession>A0AAU7SSJ3</accession>
<feature type="region of interest" description="Disordered" evidence="8">
    <location>
        <begin position="645"/>
        <end position="677"/>
    </location>
</feature>
<dbReference type="Pfam" id="PF02956">
    <property type="entry name" value="TT_ORF1"/>
    <property type="match status" value="1"/>
</dbReference>
<keyword evidence="5 7" id="KW-0167">Capsid protein</keyword>
<evidence type="ECO:0000256" key="1">
    <source>
        <dbReference type="ARBA" id="ARBA00004328"/>
    </source>
</evidence>